<name>A0A1J1HK56_9DIPT</name>
<dbReference type="AlphaFoldDB" id="A0A1J1HK56"/>
<evidence type="ECO:0000313" key="1">
    <source>
        <dbReference type="EMBL" id="CRK88413.1"/>
    </source>
</evidence>
<dbReference type="EMBL" id="CVRI01000007">
    <property type="protein sequence ID" value="CRK88413.1"/>
    <property type="molecule type" value="Genomic_DNA"/>
</dbReference>
<accession>A0A1J1HK56</accession>
<organism evidence="1 2">
    <name type="scientific">Clunio marinus</name>
    <dbReference type="NCBI Taxonomy" id="568069"/>
    <lineage>
        <taxon>Eukaryota</taxon>
        <taxon>Metazoa</taxon>
        <taxon>Ecdysozoa</taxon>
        <taxon>Arthropoda</taxon>
        <taxon>Hexapoda</taxon>
        <taxon>Insecta</taxon>
        <taxon>Pterygota</taxon>
        <taxon>Neoptera</taxon>
        <taxon>Endopterygota</taxon>
        <taxon>Diptera</taxon>
        <taxon>Nematocera</taxon>
        <taxon>Chironomoidea</taxon>
        <taxon>Chironomidae</taxon>
        <taxon>Clunio</taxon>
    </lineage>
</organism>
<gene>
    <name evidence="1" type="ORF">CLUMA_CG002191</name>
</gene>
<protein>
    <submittedName>
        <fullName evidence="1">CLUMA_CG002191, isoform A</fullName>
    </submittedName>
</protein>
<proteinExistence type="predicted"/>
<reference evidence="1 2" key="1">
    <citation type="submission" date="2015-04" db="EMBL/GenBank/DDBJ databases">
        <authorList>
            <person name="Syromyatnikov M.Y."/>
            <person name="Popov V.N."/>
        </authorList>
    </citation>
    <scope>NUCLEOTIDE SEQUENCE [LARGE SCALE GENOMIC DNA]</scope>
</reference>
<dbReference type="Proteomes" id="UP000183832">
    <property type="component" value="Unassembled WGS sequence"/>
</dbReference>
<evidence type="ECO:0000313" key="2">
    <source>
        <dbReference type="Proteomes" id="UP000183832"/>
    </source>
</evidence>
<sequence>MNESNFEQFFNSRRHESSTRSEMNFYDFENTSASTLGSASAHYQCNPYRTTIPKDNGICECMNNCHLTDSWMPYLKQENNFNCNTQLSNNIPILNSYAPTRQLIELQTTANVSPYPSIFYNNVDYTTRSLCVNPTSSFKARDQNYFQQHDFLQEDISRYGKLNYDTTSYHHYYNQPQINSQNSLTPNGTIKYEERTKTSIKFQDRNKKLDFKTSFREENCKVNGCFHHEETSSSVELTSDVFATPKKKWIRNYITGKH</sequence>
<keyword evidence="2" id="KW-1185">Reference proteome</keyword>